<gene>
    <name evidence="2" type="ORF">ASPFODRAFT_45057</name>
</gene>
<accession>A0A1M3TL83</accession>
<dbReference type="EMBL" id="KV878240">
    <property type="protein sequence ID" value="OJZ87414.1"/>
    <property type="molecule type" value="Genomic_DNA"/>
</dbReference>
<feature type="non-terminal residue" evidence="2">
    <location>
        <position position="70"/>
    </location>
</feature>
<name>A0A1M3TL83_ASPLC</name>
<dbReference type="AlphaFoldDB" id="A0A1M3TL83"/>
<keyword evidence="1" id="KW-0812">Transmembrane</keyword>
<keyword evidence="1" id="KW-1133">Transmembrane helix</keyword>
<evidence type="ECO:0000313" key="2">
    <source>
        <dbReference type="EMBL" id="OJZ87414.1"/>
    </source>
</evidence>
<protein>
    <submittedName>
        <fullName evidence="2">Uncharacterized protein</fullName>
    </submittedName>
</protein>
<sequence>MLILYFVFAPAYWSVCITFSTWGGLLRWVLILPIWQVKHVVRGIYAAANAPYLNLKPKLSNAKIAGLAEN</sequence>
<dbReference type="Proteomes" id="UP000184063">
    <property type="component" value="Unassembled WGS sequence"/>
</dbReference>
<evidence type="ECO:0000313" key="3">
    <source>
        <dbReference type="Proteomes" id="UP000184063"/>
    </source>
</evidence>
<proteinExistence type="predicted"/>
<dbReference type="VEuPathDB" id="FungiDB:ASPFODRAFT_45057"/>
<keyword evidence="1" id="KW-0472">Membrane</keyword>
<evidence type="ECO:0000256" key="1">
    <source>
        <dbReference type="SAM" id="Phobius"/>
    </source>
</evidence>
<reference evidence="3" key="1">
    <citation type="journal article" date="2017" name="Genome Biol.">
        <title>Comparative genomics reveals high biological diversity and specific adaptations in the industrially and medically important fungal genus Aspergillus.</title>
        <authorList>
            <person name="de Vries R.P."/>
            <person name="Riley R."/>
            <person name="Wiebenga A."/>
            <person name="Aguilar-Osorio G."/>
            <person name="Amillis S."/>
            <person name="Uchima C.A."/>
            <person name="Anderluh G."/>
            <person name="Asadollahi M."/>
            <person name="Askin M."/>
            <person name="Barry K."/>
            <person name="Battaglia E."/>
            <person name="Bayram O."/>
            <person name="Benocci T."/>
            <person name="Braus-Stromeyer S.A."/>
            <person name="Caldana C."/>
            <person name="Canovas D."/>
            <person name="Cerqueira G.C."/>
            <person name="Chen F."/>
            <person name="Chen W."/>
            <person name="Choi C."/>
            <person name="Clum A."/>
            <person name="Dos Santos R.A."/>
            <person name="Damasio A.R."/>
            <person name="Diallinas G."/>
            <person name="Emri T."/>
            <person name="Fekete E."/>
            <person name="Flipphi M."/>
            <person name="Freyberg S."/>
            <person name="Gallo A."/>
            <person name="Gournas C."/>
            <person name="Habgood R."/>
            <person name="Hainaut M."/>
            <person name="Harispe M.L."/>
            <person name="Henrissat B."/>
            <person name="Hilden K.S."/>
            <person name="Hope R."/>
            <person name="Hossain A."/>
            <person name="Karabika E."/>
            <person name="Karaffa L."/>
            <person name="Karanyi Z."/>
            <person name="Krasevec N."/>
            <person name="Kuo A."/>
            <person name="Kusch H."/>
            <person name="LaButti K."/>
            <person name="Lagendijk E.L."/>
            <person name="Lapidus A."/>
            <person name="Levasseur A."/>
            <person name="Lindquist E."/>
            <person name="Lipzen A."/>
            <person name="Logrieco A.F."/>
            <person name="MacCabe A."/>
            <person name="Maekelae M.R."/>
            <person name="Malavazi I."/>
            <person name="Melin P."/>
            <person name="Meyer V."/>
            <person name="Mielnichuk N."/>
            <person name="Miskei M."/>
            <person name="Molnar A.P."/>
            <person name="Mule G."/>
            <person name="Ngan C.Y."/>
            <person name="Orejas M."/>
            <person name="Orosz E."/>
            <person name="Ouedraogo J.P."/>
            <person name="Overkamp K.M."/>
            <person name="Park H.-S."/>
            <person name="Perrone G."/>
            <person name="Piumi F."/>
            <person name="Punt P.J."/>
            <person name="Ram A.F."/>
            <person name="Ramon A."/>
            <person name="Rauscher S."/>
            <person name="Record E."/>
            <person name="Riano-Pachon D.M."/>
            <person name="Robert V."/>
            <person name="Roehrig J."/>
            <person name="Ruller R."/>
            <person name="Salamov A."/>
            <person name="Salih N.S."/>
            <person name="Samson R.A."/>
            <person name="Sandor E."/>
            <person name="Sanguinetti M."/>
            <person name="Schuetze T."/>
            <person name="Sepcic K."/>
            <person name="Shelest E."/>
            <person name="Sherlock G."/>
            <person name="Sophianopoulou V."/>
            <person name="Squina F.M."/>
            <person name="Sun H."/>
            <person name="Susca A."/>
            <person name="Todd R.B."/>
            <person name="Tsang A."/>
            <person name="Unkles S.E."/>
            <person name="van de Wiele N."/>
            <person name="van Rossen-Uffink D."/>
            <person name="Oliveira J.V."/>
            <person name="Vesth T.C."/>
            <person name="Visser J."/>
            <person name="Yu J.-H."/>
            <person name="Zhou M."/>
            <person name="Andersen M.R."/>
            <person name="Archer D.B."/>
            <person name="Baker S.E."/>
            <person name="Benoit I."/>
            <person name="Brakhage A.A."/>
            <person name="Braus G.H."/>
            <person name="Fischer R."/>
            <person name="Frisvad J.C."/>
            <person name="Goldman G.H."/>
            <person name="Houbraken J."/>
            <person name="Oakley B."/>
            <person name="Pocsi I."/>
            <person name="Scazzocchio C."/>
            <person name="Seiboth B."/>
            <person name="vanKuyk P.A."/>
            <person name="Wortman J."/>
            <person name="Dyer P.S."/>
            <person name="Grigoriev I.V."/>
        </authorList>
    </citation>
    <scope>NUCLEOTIDE SEQUENCE [LARGE SCALE GENOMIC DNA]</scope>
    <source>
        <strain evidence="3">CBS 106.47</strain>
    </source>
</reference>
<organism evidence="2 3">
    <name type="scientific">Aspergillus luchuensis (strain CBS 106.47)</name>
    <dbReference type="NCBI Taxonomy" id="1137211"/>
    <lineage>
        <taxon>Eukaryota</taxon>
        <taxon>Fungi</taxon>
        <taxon>Dikarya</taxon>
        <taxon>Ascomycota</taxon>
        <taxon>Pezizomycotina</taxon>
        <taxon>Eurotiomycetes</taxon>
        <taxon>Eurotiomycetidae</taxon>
        <taxon>Eurotiales</taxon>
        <taxon>Aspergillaceae</taxon>
        <taxon>Aspergillus</taxon>
        <taxon>Aspergillus subgen. Circumdati</taxon>
    </lineage>
</organism>
<feature type="transmembrane region" description="Helical" evidence="1">
    <location>
        <begin position="12"/>
        <end position="35"/>
    </location>
</feature>